<proteinExistence type="predicted"/>
<dbReference type="InterPro" id="IPR036188">
    <property type="entry name" value="FAD/NAD-bd_sf"/>
</dbReference>
<evidence type="ECO:0000256" key="5">
    <source>
        <dbReference type="ARBA" id="ARBA00023284"/>
    </source>
</evidence>
<dbReference type="InterPro" id="IPR050260">
    <property type="entry name" value="FAD-bd_OxRdtase"/>
</dbReference>
<reference evidence="8" key="1">
    <citation type="journal article" date="2019" name="Int. J. Syst. Evol. Microbiol.">
        <title>The Global Catalogue of Microorganisms (GCM) 10K type strain sequencing project: providing services to taxonomists for standard genome sequencing and annotation.</title>
        <authorList>
            <consortium name="The Broad Institute Genomics Platform"/>
            <consortium name="The Broad Institute Genome Sequencing Center for Infectious Disease"/>
            <person name="Wu L."/>
            <person name="Ma J."/>
        </authorList>
    </citation>
    <scope>NUCLEOTIDE SEQUENCE [LARGE SCALE GENOMIC DNA]</scope>
    <source>
        <strain evidence="8">CCUG 56698</strain>
    </source>
</reference>
<accession>A0ABW2SMY6</accession>
<gene>
    <name evidence="7" type="ORF">ACFQWG_05885</name>
</gene>
<dbReference type="Pfam" id="PF07992">
    <property type="entry name" value="Pyr_redox_2"/>
    <property type="match status" value="1"/>
</dbReference>
<dbReference type="RefSeq" id="WP_380973095.1">
    <property type="nucleotide sequence ID" value="NZ_JBHTEF010000001.1"/>
</dbReference>
<evidence type="ECO:0000256" key="3">
    <source>
        <dbReference type="ARBA" id="ARBA00022827"/>
    </source>
</evidence>
<evidence type="ECO:0000256" key="1">
    <source>
        <dbReference type="ARBA" id="ARBA00001974"/>
    </source>
</evidence>
<dbReference type="InterPro" id="IPR023753">
    <property type="entry name" value="FAD/NAD-binding_dom"/>
</dbReference>
<dbReference type="PRINTS" id="PR00368">
    <property type="entry name" value="FADPNR"/>
</dbReference>
<dbReference type="EMBL" id="JBHTEF010000001">
    <property type="protein sequence ID" value="MFC7580733.1"/>
    <property type="molecule type" value="Genomic_DNA"/>
</dbReference>
<protein>
    <submittedName>
        <fullName evidence="7">FAD-dependent oxidoreductase</fullName>
    </submittedName>
</protein>
<keyword evidence="5" id="KW-0676">Redox-active center</keyword>
<evidence type="ECO:0000256" key="4">
    <source>
        <dbReference type="ARBA" id="ARBA00023002"/>
    </source>
</evidence>
<feature type="domain" description="FAD/NAD(P)-binding" evidence="6">
    <location>
        <begin position="3"/>
        <end position="150"/>
    </location>
</feature>
<dbReference type="SUPFAM" id="SSF51905">
    <property type="entry name" value="FAD/NAD(P)-binding domain"/>
    <property type="match status" value="1"/>
</dbReference>
<evidence type="ECO:0000313" key="8">
    <source>
        <dbReference type="Proteomes" id="UP001596527"/>
    </source>
</evidence>
<keyword evidence="8" id="KW-1185">Reference proteome</keyword>
<dbReference type="Gene3D" id="3.50.50.60">
    <property type="entry name" value="FAD/NAD(P)-binding domain"/>
    <property type="match status" value="2"/>
</dbReference>
<dbReference type="Proteomes" id="UP001596527">
    <property type="component" value="Unassembled WGS sequence"/>
</dbReference>
<name>A0ABW2SMY6_9ACTO</name>
<sequence>MTHLAIIGGSDAGISAALRARELDPTTDVTVVVADEYPNFSICGIPYYFTGEVAPWRSLAHRTSADLEATGMTLRLNTYATGIDVTGQRLEVRTPAGATEQIAYDELIVGTGALPSRVGITGLDRLTPADGVHVIHSMGDTFALHRDLTPGSLSPDPPFWGGWVE</sequence>
<dbReference type="PANTHER" id="PTHR43429">
    <property type="entry name" value="PYRIDINE NUCLEOTIDE-DISULFIDE OXIDOREDUCTASE DOMAIN-CONTAINING"/>
    <property type="match status" value="1"/>
</dbReference>
<evidence type="ECO:0000256" key="2">
    <source>
        <dbReference type="ARBA" id="ARBA00022630"/>
    </source>
</evidence>
<evidence type="ECO:0000259" key="6">
    <source>
        <dbReference type="Pfam" id="PF07992"/>
    </source>
</evidence>
<comment type="caution">
    <text evidence="7">The sequence shown here is derived from an EMBL/GenBank/DDBJ whole genome shotgun (WGS) entry which is preliminary data.</text>
</comment>
<dbReference type="PANTHER" id="PTHR43429:SF1">
    <property type="entry name" value="NAD(P)H SULFUR OXIDOREDUCTASE (COA-DEPENDENT)"/>
    <property type="match status" value="1"/>
</dbReference>
<evidence type="ECO:0000313" key="7">
    <source>
        <dbReference type="EMBL" id="MFC7580733.1"/>
    </source>
</evidence>
<comment type="cofactor">
    <cofactor evidence="1">
        <name>FAD</name>
        <dbReference type="ChEBI" id="CHEBI:57692"/>
    </cofactor>
</comment>
<organism evidence="7 8">
    <name type="scientific">Schaalia naturae</name>
    <dbReference type="NCBI Taxonomy" id="635203"/>
    <lineage>
        <taxon>Bacteria</taxon>
        <taxon>Bacillati</taxon>
        <taxon>Actinomycetota</taxon>
        <taxon>Actinomycetes</taxon>
        <taxon>Actinomycetales</taxon>
        <taxon>Actinomycetaceae</taxon>
        <taxon>Schaalia</taxon>
    </lineage>
</organism>
<keyword evidence="4" id="KW-0560">Oxidoreductase</keyword>
<keyword evidence="2" id="KW-0285">Flavoprotein</keyword>
<keyword evidence="3" id="KW-0274">FAD</keyword>